<protein>
    <submittedName>
        <fullName evidence="1">Uncharacterized protein</fullName>
    </submittedName>
</protein>
<sequence>MILVEGNKRKIKTWSMTFSCLRSSWRRDYLEHIKIIMGQASHSLRLVHNKVENQHYRKVEELPPNRQVDHTINLTLGTQLINFQPYCYSHFQKKEIERLV</sequence>
<dbReference type="EMBL" id="LR746267">
    <property type="protein sequence ID" value="CAA7394795.1"/>
    <property type="molecule type" value="Genomic_DNA"/>
</dbReference>
<gene>
    <name evidence="1" type="ORF">SI8410_04005456</name>
</gene>
<dbReference type="OrthoDB" id="1749187at2759"/>
<proteinExistence type="predicted"/>
<evidence type="ECO:0000313" key="1">
    <source>
        <dbReference type="EMBL" id="CAA7394795.1"/>
    </source>
</evidence>
<dbReference type="AlphaFoldDB" id="A0A7I8KCU6"/>
<organism evidence="1 2">
    <name type="scientific">Spirodela intermedia</name>
    <name type="common">Intermediate duckweed</name>
    <dbReference type="NCBI Taxonomy" id="51605"/>
    <lineage>
        <taxon>Eukaryota</taxon>
        <taxon>Viridiplantae</taxon>
        <taxon>Streptophyta</taxon>
        <taxon>Embryophyta</taxon>
        <taxon>Tracheophyta</taxon>
        <taxon>Spermatophyta</taxon>
        <taxon>Magnoliopsida</taxon>
        <taxon>Liliopsida</taxon>
        <taxon>Araceae</taxon>
        <taxon>Lemnoideae</taxon>
        <taxon>Spirodela</taxon>
    </lineage>
</organism>
<keyword evidence="2" id="KW-1185">Reference proteome</keyword>
<evidence type="ECO:0000313" key="2">
    <source>
        <dbReference type="Proteomes" id="UP000663760"/>
    </source>
</evidence>
<reference evidence="1" key="1">
    <citation type="submission" date="2020-02" db="EMBL/GenBank/DDBJ databases">
        <authorList>
            <person name="Scholz U."/>
            <person name="Mascher M."/>
            <person name="Fiebig A."/>
        </authorList>
    </citation>
    <scope>NUCLEOTIDE SEQUENCE</scope>
</reference>
<dbReference type="Proteomes" id="UP000663760">
    <property type="component" value="Chromosome 4"/>
</dbReference>
<accession>A0A7I8KCU6</accession>
<name>A0A7I8KCU6_SPIIN</name>